<name>A0A816GR53_ADIRI</name>
<feature type="disulfide bond" evidence="8">
    <location>
        <begin position="309"/>
        <end position="324"/>
    </location>
</feature>
<evidence type="ECO:0000256" key="6">
    <source>
        <dbReference type="ARBA" id="ARBA00023136"/>
    </source>
</evidence>
<dbReference type="SMART" id="SM00192">
    <property type="entry name" value="LDLa"/>
    <property type="match status" value="5"/>
</dbReference>
<feature type="non-terminal residue" evidence="9">
    <location>
        <position position="452"/>
    </location>
</feature>
<dbReference type="Pfam" id="PF00057">
    <property type="entry name" value="Ldl_recept_a"/>
    <property type="match status" value="1"/>
</dbReference>
<comment type="caution">
    <text evidence="8">Lacks conserved residue(s) required for the propagation of feature annotation.</text>
</comment>
<evidence type="ECO:0000256" key="2">
    <source>
        <dbReference type="ARBA" id="ARBA00004308"/>
    </source>
</evidence>
<evidence type="ECO:0000256" key="4">
    <source>
        <dbReference type="ARBA" id="ARBA00022737"/>
    </source>
</evidence>
<keyword evidence="10" id="KW-1185">Reference proteome</keyword>
<dbReference type="AlphaFoldDB" id="A0A816GR53"/>
<dbReference type="PROSITE" id="PS50068">
    <property type="entry name" value="LDLRA_2"/>
    <property type="match status" value="1"/>
</dbReference>
<evidence type="ECO:0000256" key="3">
    <source>
        <dbReference type="ARBA" id="ARBA00022692"/>
    </source>
</evidence>
<evidence type="ECO:0000256" key="8">
    <source>
        <dbReference type="PROSITE-ProRule" id="PRU00124"/>
    </source>
</evidence>
<proteinExistence type="predicted"/>
<evidence type="ECO:0000256" key="1">
    <source>
        <dbReference type="ARBA" id="ARBA00004167"/>
    </source>
</evidence>
<accession>A0A816GR53</accession>
<dbReference type="GO" id="GO:0005886">
    <property type="term" value="C:plasma membrane"/>
    <property type="evidence" value="ECO:0007669"/>
    <property type="project" value="TreeGrafter"/>
</dbReference>
<comment type="subcellular location">
    <subcellularLocation>
        <location evidence="2">Endomembrane system</location>
    </subcellularLocation>
    <subcellularLocation>
        <location evidence="1">Membrane</location>
        <topology evidence="1">Single-pass membrane protein</topology>
    </subcellularLocation>
</comment>
<dbReference type="Gene3D" id="4.10.400.10">
    <property type="entry name" value="Low-density Lipoprotein Receptor"/>
    <property type="match status" value="3"/>
</dbReference>
<dbReference type="PRINTS" id="PR00261">
    <property type="entry name" value="LDLRECEPTOR"/>
</dbReference>
<sequence length="452" mass="52112">RVDCLDGDFDEEHCWQLEMNTCQDNEFQCPNGQCILKSFIEDTINVTYCLDEPDDYYRASLGFTHCEMTEPSFNCEDIRRNEKFLTSSYFSQREDVLLRAMFSIRMCSNSNIYRCNNSIQCISMDKIMNKVIDCPNGDDENILYVGNIILPDQAIGTFGTYPENIKTMLRYVRKHILFQTICDGFVELSPILIGEQNHTDETECEQWQCNNIYTHCDGLWNCLDGADEIGCDSSSLLNCSPNDHICISPHTKQFMCLPITKANDGKIDCIGATDETLLCQRGLYALHNIDNFYCIKGNSGYCIPYLYLCDGDQDCIDGTDEQFCEKNRTYPESVDSICESSVLPLASDVEQFICNRMKIFVKRRLIYFSLDRMHQTIDDQSKHIENGIQFNSIMNKMPQQVQHNCNRGVNLRVWLNNENSSTRITCLCPSSYYGDKCQYQNERISLTLQVRV</sequence>
<evidence type="ECO:0000313" key="9">
    <source>
        <dbReference type="EMBL" id="CAF1677297.1"/>
    </source>
</evidence>
<dbReference type="InterPro" id="IPR050685">
    <property type="entry name" value="LDLR"/>
</dbReference>
<keyword evidence="4" id="KW-0677">Repeat</keyword>
<dbReference type="SUPFAM" id="SSF57424">
    <property type="entry name" value="LDL receptor-like module"/>
    <property type="match status" value="3"/>
</dbReference>
<dbReference type="InterPro" id="IPR023415">
    <property type="entry name" value="LDLR_class-A_CS"/>
</dbReference>
<evidence type="ECO:0000256" key="7">
    <source>
        <dbReference type="ARBA" id="ARBA00023157"/>
    </source>
</evidence>
<evidence type="ECO:0000313" key="10">
    <source>
        <dbReference type="Proteomes" id="UP000663828"/>
    </source>
</evidence>
<keyword evidence="7 8" id="KW-1015">Disulfide bond</keyword>
<dbReference type="EMBL" id="CAJNOR010014225">
    <property type="protein sequence ID" value="CAF1677297.1"/>
    <property type="molecule type" value="Genomic_DNA"/>
</dbReference>
<comment type="caution">
    <text evidence="9">The sequence shown here is derived from an EMBL/GenBank/DDBJ whole genome shotgun (WGS) entry which is preliminary data.</text>
</comment>
<dbReference type="Proteomes" id="UP000663828">
    <property type="component" value="Unassembled WGS sequence"/>
</dbReference>
<protein>
    <submittedName>
        <fullName evidence="9">Uncharacterized protein</fullName>
    </submittedName>
</protein>
<dbReference type="CDD" id="cd00112">
    <property type="entry name" value="LDLa"/>
    <property type="match status" value="1"/>
</dbReference>
<dbReference type="PROSITE" id="PS01209">
    <property type="entry name" value="LDLRA_1"/>
    <property type="match status" value="1"/>
</dbReference>
<organism evidence="9 10">
    <name type="scientific">Adineta ricciae</name>
    <name type="common">Rotifer</name>
    <dbReference type="NCBI Taxonomy" id="249248"/>
    <lineage>
        <taxon>Eukaryota</taxon>
        <taxon>Metazoa</taxon>
        <taxon>Spiralia</taxon>
        <taxon>Gnathifera</taxon>
        <taxon>Rotifera</taxon>
        <taxon>Eurotatoria</taxon>
        <taxon>Bdelloidea</taxon>
        <taxon>Adinetida</taxon>
        <taxon>Adinetidae</taxon>
        <taxon>Adineta</taxon>
    </lineage>
</organism>
<dbReference type="GO" id="GO:0016192">
    <property type="term" value="P:vesicle-mediated transport"/>
    <property type="evidence" value="ECO:0007669"/>
    <property type="project" value="UniProtKB-ARBA"/>
</dbReference>
<evidence type="ECO:0000256" key="5">
    <source>
        <dbReference type="ARBA" id="ARBA00022989"/>
    </source>
</evidence>
<dbReference type="PANTHER" id="PTHR24270">
    <property type="entry name" value="LOW-DENSITY LIPOPROTEIN RECEPTOR-RELATED"/>
    <property type="match status" value="1"/>
</dbReference>
<keyword evidence="5" id="KW-1133">Transmembrane helix</keyword>
<feature type="non-terminal residue" evidence="9">
    <location>
        <position position="1"/>
    </location>
</feature>
<dbReference type="InterPro" id="IPR002172">
    <property type="entry name" value="LDrepeatLR_classA_rpt"/>
</dbReference>
<gene>
    <name evidence="9" type="ORF">XAT740_LOCUS59851</name>
</gene>
<keyword evidence="6" id="KW-0472">Membrane</keyword>
<reference evidence="9" key="1">
    <citation type="submission" date="2021-02" db="EMBL/GenBank/DDBJ databases">
        <authorList>
            <person name="Nowell W R."/>
        </authorList>
    </citation>
    <scope>NUCLEOTIDE SEQUENCE</scope>
</reference>
<keyword evidence="3" id="KW-0812">Transmembrane</keyword>
<dbReference type="InterPro" id="IPR036055">
    <property type="entry name" value="LDL_receptor-like_sf"/>
</dbReference>
<dbReference type="GO" id="GO:0012505">
    <property type="term" value="C:endomembrane system"/>
    <property type="evidence" value="ECO:0007669"/>
    <property type="project" value="UniProtKB-SubCell"/>
</dbReference>